<accession>A0AA38NZ11</accession>
<evidence type="ECO:0000259" key="3">
    <source>
        <dbReference type="Pfam" id="PF01073"/>
    </source>
</evidence>
<evidence type="ECO:0000256" key="1">
    <source>
        <dbReference type="ARBA" id="ARBA00009219"/>
    </source>
</evidence>
<dbReference type="EMBL" id="MU806734">
    <property type="protein sequence ID" value="KAJ3833269.1"/>
    <property type="molecule type" value="Genomic_DNA"/>
</dbReference>
<comment type="caution">
    <text evidence="4">The sequence shown here is derived from an EMBL/GenBank/DDBJ whole genome shotgun (WGS) entry which is preliminary data.</text>
</comment>
<dbReference type="InterPro" id="IPR050177">
    <property type="entry name" value="Lipid_A_modif_metabolic_enz"/>
</dbReference>
<evidence type="ECO:0000256" key="2">
    <source>
        <dbReference type="ARBA" id="ARBA00023002"/>
    </source>
</evidence>
<sequence>MALGERLVLAKNDTGVDGLQVVVLHPCGMIGERDQQLIWRLAKILDDGQEHIQIGNNTNLVDYLYVGNAAYAHVLAGESLLQNPTAVAGQVFFITNGSPMLNWDFNRLVWRELRGDRDERGESEGEGEGERRIVKIPRALAMLMAMVSEFWSKVTRKPTVFNRFSVRYVTGVQWYSIEKARRILGYQPQVSLEEGVRRTVKWWKATGAAQHNLSLQKNKQD</sequence>
<dbReference type="Gene3D" id="3.40.50.720">
    <property type="entry name" value="NAD(P)-binding Rossmann-like Domain"/>
    <property type="match status" value="1"/>
</dbReference>
<dbReference type="InterPro" id="IPR036291">
    <property type="entry name" value="NAD(P)-bd_dom_sf"/>
</dbReference>
<dbReference type="PANTHER" id="PTHR43245:SF51">
    <property type="entry name" value="SHORT CHAIN DEHYDROGENASE_REDUCTASE FAMILY 42E, MEMBER 2"/>
    <property type="match status" value="1"/>
</dbReference>
<organism evidence="4 5">
    <name type="scientific">Lentinula raphanica</name>
    <dbReference type="NCBI Taxonomy" id="153919"/>
    <lineage>
        <taxon>Eukaryota</taxon>
        <taxon>Fungi</taxon>
        <taxon>Dikarya</taxon>
        <taxon>Basidiomycota</taxon>
        <taxon>Agaricomycotina</taxon>
        <taxon>Agaricomycetes</taxon>
        <taxon>Agaricomycetidae</taxon>
        <taxon>Agaricales</taxon>
        <taxon>Marasmiineae</taxon>
        <taxon>Omphalotaceae</taxon>
        <taxon>Lentinula</taxon>
    </lineage>
</organism>
<dbReference type="GO" id="GO:0016616">
    <property type="term" value="F:oxidoreductase activity, acting on the CH-OH group of donors, NAD or NADP as acceptor"/>
    <property type="evidence" value="ECO:0007669"/>
    <property type="project" value="InterPro"/>
</dbReference>
<evidence type="ECO:0000313" key="5">
    <source>
        <dbReference type="Proteomes" id="UP001163846"/>
    </source>
</evidence>
<dbReference type="AlphaFoldDB" id="A0AA38NZ11"/>
<gene>
    <name evidence="4" type="ORF">F5878DRAFT_665796</name>
</gene>
<feature type="domain" description="3-beta hydroxysteroid dehydrogenase/isomerase" evidence="3">
    <location>
        <begin position="3"/>
        <end position="117"/>
    </location>
</feature>
<keyword evidence="2" id="KW-0560">Oxidoreductase</keyword>
<name>A0AA38NZ11_9AGAR</name>
<protein>
    <recommendedName>
        <fullName evidence="3">3-beta hydroxysteroid dehydrogenase/isomerase domain-containing protein</fullName>
    </recommendedName>
</protein>
<dbReference type="SUPFAM" id="SSF51735">
    <property type="entry name" value="NAD(P)-binding Rossmann-fold domains"/>
    <property type="match status" value="1"/>
</dbReference>
<reference evidence="4" key="1">
    <citation type="submission" date="2022-08" db="EMBL/GenBank/DDBJ databases">
        <authorList>
            <consortium name="DOE Joint Genome Institute"/>
            <person name="Min B."/>
            <person name="Riley R."/>
            <person name="Sierra-Patev S."/>
            <person name="Naranjo-Ortiz M."/>
            <person name="Looney B."/>
            <person name="Konkel Z."/>
            <person name="Slot J.C."/>
            <person name="Sakamoto Y."/>
            <person name="Steenwyk J.L."/>
            <person name="Rokas A."/>
            <person name="Carro J."/>
            <person name="Camarero S."/>
            <person name="Ferreira P."/>
            <person name="Molpeceres G."/>
            <person name="Ruiz-Duenas F.J."/>
            <person name="Serrano A."/>
            <person name="Henrissat B."/>
            <person name="Drula E."/>
            <person name="Hughes K.W."/>
            <person name="Mata J.L."/>
            <person name="Ishikawa N.K."/>
            <person name="Vargas-Isla R."/>
            <person name="Ushijima S."/>
            <person name="Smith C.A."/>
            <person name="Ahrendt S."/>
            <person name="Andreopoulos W."/>
            <person name="He G."/>
            <person name="Labutti K."/>
            <person name="Lipzen A."/>
            <person name="Ng V."/>
            <person name="Sandor L."/>
            <person name="Barry K."/>
            <person name="Martinez A.T."/>
            <person name="Xiao Y."/>
            <person name="Gibbons J.G."/>
            <person name="Terashima K."/>
            <person name="Hibbett D.S."/>
            <person name="Grigoriev I.V."/>
        </authorList>
    </citation>
    <scope>NUCLEOTIDE SEQUENCE</scope>
    <source>
        <strain evidence="4">TFB9207</strain>
    </source>
</reference>
<dbReference type="Pfam" id="PF01073">
    <property type="entry name" value="3Beta_HSD"/>
    <property type="match status" value="1"/>
</dbReference>
<keyword evidence="5" id="KW-1185">Reference proteome</keyword>
<dbReference type="PANTHER" id="PTHR43245">
    <property type="entry name" value="BIFUNCTIONAL POLYMYXIN RESISTANCE PROTEIN ARNA"/>
    <property type="match status" value="1"/>
</dbReference>
<dbReference type="InterPro" id="IPR002225">
    <property type="entry name" value="3Beta_OHSteriod_DH/Estase"/>
</dbReference>
<comment type="similarity">
    <text evidence="1">Belongs to the 3-beta-HSD family.</text>
</comment>
<evidence type="ECO:0000313" key="4">
    <source>
        <dbReference type="EMBL" id="KAJ3833269.1"/>
    </source>
</evidence>
<proteinExistence type="inferred from homology"/>
<dbReference type="GO" id="GO:0006694">
    <property type="term" value="P:steroid biosynthetic process"/>
    <property type="evidence" value="ECO:0007669"/>
    <property type="project" value="InterPro"/>
</dbReference>
<dbReference type="Proteomes" id="UP001163846">
    <property type="component" value="Unassembled WGS sequence"/>
</dbReference>